<comment type="similarity">
    <text evidence="2">Belongs to the ABC-4 integral membrane protein family. LolC/E subfamily.</text>
</comment>
<keyword evidence="5 7" id="KW-1133">Transmembrane helix</keyword>
<dbReference type="InterPro" id="IPR051447">
    <property type="entry name" value="Lipoprotein-release_system"/>
</dbReference>
<dbReference type="PANTHER" id="PTHR30489">
    <property type="entry name" value="LIPOPROTEIN-RELEASING SYSTEM TRANSMEMBRANE PROTEIN LOLE"/>
    <property type="match status" value="1"/>
</dbReference>
<accession>A0A0T9N388</accession>
<evidence type="ECO:0000256" key="1">
    <source>
        <dbReference type="ARBA" id="ARBA00004651"/>
    </source>
</evidence>
<protein>
    <submittedName>
        <fullName evidence="9">Acidobacterial duplicated orphan permease</fullName>
    </submittedName>
</protein>
<keyword evidence="3" id="KW-1003">Cell membrane</keyword>
<dbReference type="PANTHER" id="PTHR30489:SF0">
    <property type="entry name" value="LIPOPROTEIN-RELEASING SYSTEM TRANSMEMBRANE PROTEIN LOLE"/>
    <property type="match status" value="1"/>
</dbReference>
<dbReference type="Proteomes" id="UP000038750">
    <property type="component" value="Unassembled WGS sequence"/>
</dbReference>
<dbReference type="Pfam" id="PF02687">
    <property type="entry name" value="FtsX"/>
    <property type="match status" value="1"/>
</dbReference>
<dbReference type="EMBL" id="CPZJ01000032">
    <property type="protein sequence ID" value="CNG74457.1"/>
    <property type="molecule type" value="Genomic_DNA"/>
</dbReference>
<feature type="transmembrane region" description="Helical" evidence="7">
    <location>
        <begin position="22"/>
        <end position="44"/>
    </location>
</feature>
<evidence type="ECO:0000256" key="5">
    <source>
        <dbReference type="ARBA" id="ARBA00022989"/>
    </source>
</evidence>
<name>A0A0T9N388_YERIN</name>
<proteinExistence type="inferred from homology"/>
<dbReference type="InterPro" id="IPR003838">
    <property type="entry name" value="ABC3_permease_C"/>
</dbReference>
<organism evidence="9 10">
    <name type="scientific">Yersinia intermedia</name>
    <dbReference type="NCBI Taxonomy" id="631"/>
    <lineage>
        <taxon>Bacteria</taxon>
        <taxon>Pseudomonadati</taxon>
        <taxon>Pseudomonadota</taxon>
        <taxon>Gammaproteobacteria</taxon>
        <taxon>Enterobacterales</taxon>
        <taxon>Yersiniaceae</taxon>
        <taxon>Yersinia</taxon>
    </lineage>
</organism>
<evidence type="ECO:0000256" key="6">
    <source>
        <dbReference type="ARBA" id="ARBA00023136"/>
    </source>
</evidence>
<feature type="transmembrane region" description="Helical" evidence="7">
    <location>
        <begin position="318"/>
        <end position="344"/>
    </location>
</feature>
<dbReference type="GO" id="GO:0098797">
    <property type="term" value="C:plasma membrane protein complex"/>
    <property type="evidence" value="ECO:0007669"/>
    <property type="project" value="TreeGrafter"/>
</dbReference>
<evidence type="ECO:0000313" key="10">
    <source>
        <dbReference type="Proteomes" id="UP000038750"/>
    </source>
</evidence>
<dbReference type="RefSeq" id="WP_050074793.1">
    <property type="nucleotide sequence ID" value="NZ_CPZJ01000032.1"/>
</dbReference>
<feature type="transmembrane region" description="Helical" evidence="7">
    <location>
        <begin position="365"/>
        <end position="390"/>
    </location>
</feature>
<evidence type="ECO:0000256" key="2">
    <source>
        <dbReference type="ARBA" id="ARBA00005236"/>
    </source>
</evidence>
<evidence type="ECO:0000313" key="9">
    <source>
        <dbReference type="EMBL" id="CNG74457.1"/>
    </source>
</evidence>
<reference evidence="9 10" key="1">
    <citation type="submission" date="2015-03" db="EMBL/GenBank/DDBJ databases">
        <authorList>
            <person name="Murphy D."/>
        </authorList>
    </citation>
    <scope>NUCLEOTIDE SEQUENCE [LARGE SCALE GENOMIC DNA]</scope>
    <source>
        <strain evidence="9 10">BR165/97</strain>
    </source>
</reference>
<evidence type="ECO:0000256" key="3">
    <source>
        <dbReference type="ARBA" id="ARBA00022475"/>
    </source>
</evidence>
<feature type="transmembrane region" description="Helical" evidence="7">
    <location>
        <begin position="273"/>
        <end position="298"/>
    </location>
</feature>
<dbReference type="GO" id="GO:0044874">
    <property type="term" value="P:lipoprotein localization to outer membrane"/>
    <property type="evidence" value="ECO:0007669"/>
    <property type="project" value="TreeGrafter"/>
</dbReference>
<keyword evidence="4 7" id="KW-0812">Transmembrane</keyword>
<evidence type="ECO:0000256" key="7">
    <source>
        <dbReference type="SAM" id="Phobius"/>
    </source>
</evidence>
<sequence>MSFNRTLLLGRLALQDLWYDRIISFCIASSLVAVIAPLLLLFGLRFGIVSQLQNDLANDPRNLEIRMLSSGSYDQRWIEQLRQRPDVGFAIGQTRSLNTLADLQVDSSHFIENAEVIPTDAGDPLLGKLEIQHENEVVLTQEAARKLAVKVGDILTLRVSRQLEEHRQWGRKSLTVVGILPATYFNRAAIFTQPTLLLMLEHFRDGYAIQALGVSSGQPISDKPPLYARARLYAKSIDHVACLERDLRVQRIETTSRLADIQNVKSINRVLGIIFNTIAATALIGCIASLIGSFIANVDRKRKHIAVLRLLGFTGPAVGMYVIFQGCLLSVLAYVGGYGIYFIASQIFNRALAGSQATDQMLCKITVWHSLLAMAITVVVALLVASIGAYRAINIEPAQSLREV</sequence>
<evidence type="ECO:0000256" key="4">
    <source>
        <dbReference type="ARBA" id="ARBA00022692"/>
    </source>
</evidence>
<keyword evidence="6 7" id="KW-0472">Membrane</keyword>
<comment type="subcellular location">
    <subcellularLocation>
        <location evidence="1">Cell membrane</location>
        <topology evidence="1">Multi-pass membrane protein</topology>
    </subcellularLocation>
</comment>
<feature type="domain" description="ABC3 transporter permease C-terminal" evidence="8">
    <location>
        <begin position="277"/>
        <end position="397"/>
    </location>
</feature>
<dbReference type="OrthoDB" id="5410375at2"/>
<evidence type="ECO:0000259" key="8">
    <source>
        <dbReference type="Pfam" id="PF02687"/>
    </source>
</evidence>
<dbReference type="AlphaFoldDB" id="A0A0T9N388"/>
<gene>
    <name evidence="9" type="ORF">ERS008530_04589</name>
</gene>